<evidence type="ECO:0000259" key="11">
    <source>
        <dbReference type="Pfam" id="PF04234"/>
    </source>
</evidence>
<dbReference type="GO" id="GO:0006825">
    <property type="term" value="P:copper ion transport"/>
    <property type="evidence" value="ECO:0007669"/>
    <property type="project" value="InterPro"/>
</dbReference>
<protein>
    <submittedName>
        <fullName evidence="14">Copper transporter</fullName>
    </submittedName>
</protein>
<dbReference type="AlphaFoldDB" id="A0A150F3W9"/>
<dbReference type="InterPro" id="IPR032693">
    <property type="entry name" value="YtkA-like_dom"/>
</dbReference>
<sequence>MRRNKLWLILLLFLVLFPKTSFAHAYITSSTPGENSELKQAPKQVDIQFNEPIEEGFHSIKVYNSSGERVDTGRTVMKKNDNRIMTAALQKNLPHDIYRAEWNAVSADGHPVSGIIPFSVGKADGAFQDKTASGTSLHPETAIDRGILYTALSLFIGTTFFHLFWYRANEGLSGELARRTVKLFIISLSLLGLALICQLPIQTKENAGGAWSAAFQPGYIKETILQTAGGSIWIIQISLYALLVLSMIPVLKKKQFRSFTYWTAPLLFFFGSLLAKAFAGHAAVIEERAVGITMDFLHLSAASVWTGGMAALVLLLSAEWRKSDKSAAWETVKRFSPWAFSAVGVLLFSGVLNGFFIIRSFDSLFHTAYGKTLLIKIGLFVVMLALGGLHVWITKYRQTRSISRTIKAEWVIGIAVLFITAVFTSLPSPPAPAPEPFNGSEMIGRGQTLSISISPNQPGKNEFEVRVTDHNGRLVKDIQQFTVTVYQTGFSGNKNESTFDLKKTKQGVFEADNLSITEKGNWKIKVHGLTSDFNEINQIFTTTN</sequence>
<evidence type="ECO:0000256" key="8">
    <source>
        <dbReference type="ARBA" id="ARBA00023136"/>
    </source>
</evidence>
<keyword evidence="4" id="KW-0479">Metal-binding</keyword>
<dbReference type="GO" id="GO:0042597">
    <property type="term" value="C:periplasmic space"/>
    <property type="evidence" value="ECO:0007669"/>
    <property type="project" value="InterPro"/>
</dbReference>
<evidence type="ECO:0000313" key="15">
    <source>
        <dbReference type="Proteomes" id="UP000075430"/>
    </source>
</evidence>
<dbReference type="PANTHER" id="PTHR34820:SF4">
    <property type="entry name" value="INNER MEMBRANE PROTEIN YEBZ"/>
    <property type="match status" value="1"/>
</dbReference>
<keyword evidence="6 9" id="KW-1133">Transmembrane helix</keyword>
<evidence type="ECO:0000259" key="13">
    <source>
        <dbReference type="Pfam" id="PF13115"/>
    </source>
</evidence>
<feature type="transmembrane region" description="Helical" evidence="9">
    <location>
        <begin position="263"/>
        <end position="284"/>
    </location>
</feature>
<feature type="chain" id="PRO_5039536705" evidence="10">
    <location>
        <begin position="24"/>
        <end position="544"/>
    </location>
</feature>
<dbReference type="OrthoDB" id="2353937at2"/>
<feature type="transmembrane region" description="Helical" evidence="9">
    <location>
        <begin position="373"/>
        <end position="393"/>
    </location>
</feature>
<feature type="domain" description="Copper resistance protein D" evidence="12">
    <location>
        <begin position="330"/>
        <end position="422"/>
    </location>
</feature>
<dbReference type="STRING" id="1793963.AXI58_02525"/>
<dbReference type="InterPro" id="IPR007348">
    <property type="entry name" value="CopC_dom"/>
</dbReference>
<dbReference type="SUPFAM" id="SSF81296">
    <property type="entry name" value="E set domains"/>
    <property type="match status" value="1"/>
</dbReference>
<dbReference type="Pfam" id="PF04234">
    <property type="entry name" value="CopC"/>
    <property type="match status" value="1"/>
</dbReference>
<keyword evidence="3 9" id="KW-0812">Transmembrane</keyword>
<evidence type="ECO:0000256" key="5">
    <source>
        <dbReference type="ARBA" id="ARBA00022729"/>
    </source>
</evidence>
<feature type="domain" description="YtkA-like" evidence="13">
    <location>
        <begin position="455"/>
        <end position="527"/>
    </location>
</feature>
<evidence type="ECO:0000256" key="7">
    <source>
        <dbReference type="ARBA" id="ARBA00023008"/>
    </source>
</evidence>
<evidence type="ECO:0000256" key="10">
    <source>
        <dbReference type="SAM" id="SignalP"/>
    </source>
</evidence>
<dbReference type="Proteomes" id="UP000075430">
    <property type="component" value="Unassembled WGS sequence"/>
</dbReference>
<dbReference type="GO" id="GO:0046688">
    <property type="term" value="P:response to copper ion"/>
    <property type="evidence" value="ECO:0007669"/>
    <property type="project" value="InterPro"/>
</dbReference>
<keyword evidence="5 10" id="KW-0732">Signal</keyword>
<accession>A0A150F3W9</accession>
<feature type="transmembrane region" description="Helical" evidence="9">
    <location>
        <begin position="146"/>
        <end position="168"/>
    </location>
</feature>
<evidence type="ECO:0000256" key="6">
    <source>
        <dbReference type="ARBA" id="ARBA00022989"/>
    </source>
</evidence>
<evidence type="ECO:0000256" key="2">
    <source>
        <dbReference type="ARBA" id="ARBA00022475"/>
    </source>
</evidence>
<dbReference type="GO" id="GO:0005886">
    <property type="term" value="C:plasma membrane"/>
    <property type="evidence" value="ECO:0007669"/>
    <property type="project" value="UniProtKB-SubCell"/>
</dbReference>
<proteinExistence type="predicted"/>
<dbReference type="EMBL" id="LSBA01000034">
    <property type="protein sequence ID" value="KXZ15665.1"/>
    <property type="molecule type" value="Genomic_DNA"/>
</dbReference>
<dbReference type="GO" id="GO:0005507">
    <property type="term" value="F:copper ion binding"/>
    <property type="evidence" value="ECO:0007669"/>
    <property type="project" value="InterPro"/>
</dbReference>
<dbReference type="InterPro" id="IPR014755">
    <property type="entry name" value="Cu-Rt/internalin_Ig-like"/>
</dbReference>
<reference evidence="15" key="1">
    <citation type="submission" date="2016-02" db="EMBL/GenBank/DDBJ databases">
        <authorList>
            <person name="Dunlap C."/>
        </authorList>
    </citation>
    <scope>NUCLEOTIDE SEQUENCE [LARGE SCALE GENOMIC DNA]</scope>
    <source>
        <strain evidence="15">NRRL B-41092</strain>
    </source>
</reference>
<feature type="transmembrane region" description="Helical" evidence="9">
    <location>
        <begin position="338"/>
        <end position="361"/>
    </location>
</feature>
<name>A0A150F3W9_9BACI</name>
<dbReference type="InterPro" id="IPR032694">
    <property type="entry name" value="CopC/D"/>
</dbReference>
<evidence type="ECO:0000313" key="14">
    <source>
        <dbReference type="EMBL" id="KXZ15665.1"/>
    </source>
</evidence>
<evidence type="ECO:0000259" key="12">
    <source>
        <dbReference type="Pfam" id="PF05425"/>
    </source>
</evidence>
<organism evidence="14 15">
    <name type="scientific">Bacillus nakamurai</name>
    <dbReference type="NCBI Taxonomy" id="1793963"/>
    <lineage>
        <taxon>Bacteria</taxon>
        <taxon>Bacillati</taxon>
        <taxon>Bacillota</taxon>
        <taxon>Bacilli</taxon>
        <taxon>Bacillales</taxon>
        <taxon>Bacillaceae</taxon>
        <taxon>Bacillus</taxon>
    </lineage>
</organism>
<keyword evidence="2" id="KW-1003">Cell membrane</keyword>
<dbReference type="Pfam" id="PF05425">
    <property type="entry name" value="CopD"/>
    <property type="match status" value="1"/>
</dbReference>
<feature type="transmembrane region" description="Helical" evidence="9">
    <location>
        <begin position="232"/>
        <end position="251"/>
    </location>
</feature>
<keyword evidence="8 9" id="KW-0472">Membrane</keyword>
<dbReference type="Gene3D" id="2.60.40.1220">
    <property type="match status" value="1"/>
</dbReference>
<dbReference type="PANTHER" id="PTHR34820">
    <property type="entry name" value="INNER MEMBRANE PROTEIN YEBZ"/>
    <property type="match status" value="1"/>
</dbReference>
<feature type="transmembrane region" description="Helical" evidence="9">
    <location>
        <begin position="180"/>
        <end position="201"/>
    </location>
</feature>
<dbReference type="Pfam" id="PF13115">
    <property type="entry name" value="YtkA"/>
    <property type="match status" value="1"/>
</dbReference>
<keyword evidence="15" id="KW-1185">Reference proteome</keyword>
<comment type="caution">
    <text evidence="14">The sequence shown here is derived from an EMBL/GenBank/DDBJ whole genome shotgun (WGS) entry which is preliminary data.</text>
</comment>
<keyword evidence="7" id="KW-0186">Copper</keyword>
<feature type="signal peptide" evidence="10">
    <location>
        <begin position="1"/>
        <end position="23"/>
    </location>
</feature>
<comment type="subcellular location">
    <subcellularLocation>
        <location evidence="1">Cell membrane</location>
        <topology evidence="1">Multi-pass membrane protein</topology>
    </subcellularLocation>
</comment>
<evidence type="ECO:0000256" key="3">
    <source>
        <dbReference type="ARBA" id="ARBA00022692"/>
    </source>
</evidence>
<evidence type="ECO:0000256" key="4">
    <source>
        <dbReference type="ARBA" id="ARBA00022723"/>
    </source>
</evidence>
<gene>
    <name evidence="14" type="ORF">AXI58_02525</name>
</gene>
<feature type="domain" description="CopC" evidence="11">
    <location>
        <begin position="24"/>
        <end position="120"/>
    </location>
</feature>
<feature type="transmembrane region" description="Helical" evidence="9">
    <location>
        <begin position="405"/>
        <end position="426"/>
    </location>
</feature>
<evidence type="ECO:0000256" key="9">
    <source>
        <dbReference type="SAM" id="Phobius"/>
    </source>
</evidence>
<dbReference type="InterPro" id="IPR014756">
    <property type="entry name" value="Ig_E-set"/>
</dbReference>
<dbReference type="InterPro" id="IPR008457">
    <property type="entry name" value="Cu-R_CopD_dom"/>
</dbReference>
<evidence type="ECO:0000256" key="1">
    <source>
        <dbReference type="ARBA" id="ARBA00004651"/>
    </source>
</evidence>
<dbReference type="RefSeq" id="WP_061522854.1">
    <property type="nucleotide sequence ID" value="NZ_JARLZY010000024.1"/>
</dbReference>
<feature type="transmembrane region" description="Helical" evidence="9">
    <location>
        <begin position="296"/>
        <end position="317"/>
    </location>
</feature>